<dbReference type="Pfam" id="PF04085">
    <property type="entry name" value="MreC"/>
    <property type="match status" value="1"/>
</dbReference>
<feature type="domain" description="Rod shape-determining protein MreC beta-barrel core" evidence="6">
    <location>
        <begin position="148"/>
        <end position="280"/>
    </location>
</feature>
<evidence type="ECO:0000313" key="7">
    <source>
        <dbReference type="EMBL" id="OGG60958.1"/>
    </source>
</evidence>
<keyword evidence="5" id="KW-0812">Transmembrane</keyword>
<dbReference type="GO" id="GO:0005886">
    <property type="term" value="C:plasma membrane"/>
    <property type="evidence" value="ECO:0007669"/>
    <property type="project" value="TreeGrafter"/>
</dbReference>
<dbReference type="InterPro" id="IPR042177">
    <property type="entry name" value="Cell/Rod_1"/>
</dbReference>
<dbReference type="EMBL" id="MFLD01000003">
    <property type="protein sequence ID" value="OGG60958.1"/>
    <property type="molecule type" value="Genomic_DNA"/>
</dbReference>
<keyword evidence="5" id="KW-1133">Transmembrane helix</keyword>
<evidence type="ECO:0000256" key="4">
    <source>
        <dbReference type="ARBA" id="ARBA00032089"/>
    </source>
</evidence>
<protein>
    <recommendedName>
        <fullName evidence="2">Cell shape-determining protein MreC</fullName>
    </recommendedName>
    <alternativeName>
        <fullName evidence="4">Cell shape protein MreC</fullName>
    </alternativeName>
</protein>
<keyword evidence="5" id="KW-0472">Membrane</keyword>
<proteinExistence type="inferred from homology"/>
<dbReference type="InterPro" id="IPR007221">
    <property type="entry name" value="MreC"/>
</dbReference>
<keyword evidence="3" id="KW-0133">Cell shape</keyword>
<sequence>MNLFRRNNFLQDRWAPHTGLPVRGTQTGRKHIFIATLIVCALFIVDAFSGGAVRSLARRAGSMVWQFSESIQKSIYESGFFSTRRVLIAQNLALTEQVAQLEGRSAAYRVLQDENANLREILKVAGISGRQNSTSGITAPIISSFRASPYGTVQIGAGKSDAVSPGNLVLSVENFVIGRVETVDEHTSLVKEIFAPSVSTDAVLHGIGVEVLGQGGGNAVADLPRQTSVGIGDPVISAALGSRAIGVVGNVSEDVGGSYKRVHIYLPVNLSILQFVYIVKN</sequence>
<feature type="transmembrane region" description="Helical" evidence="5">
    <location>
        <begin position="32"/>
        <end position="53"/>
    </location>
</feature>
<evidence type="ECO:0000256" key="3">
    <source>
        <dbReference type="ARBA" id="ARBA00022960"/>
    </source>
</evidence>
<dbReference type="PANTHER" id="PTHR34138">
    <property type="entry name" value="CELL SHAPE-DETERMINING PROTEIN MREC"/>
    <property type="match status" value="1"/>
</dbReference>
<dbReference type="PANTHER" id="PTHR34138:SF1">
    <property type="entry name" value="CELL SHAPE-DETERMINING PROTEIN MREC"/>
    <property type="match status" value="1"/>
</dbReference>
<gene>
    <name evidence="7" type="ORF">A3C86_00060</name>
</gene>
<evidence type="ECO:0000256" key="1">
    <source>
        <dbReference type="ARBA" id="ARBA00009369"/>
    </source>
</evidence>
<evidence type="ECO:0000256" key="5">
    <source>
        <dbReference type="SAM" id="Phobius"/>
    </source>
</evidence>
<reference evidence="7 8" key="1">
    <citation type="journal article" date="2016" name="Nat. Commun.">
        <title>Thousands of microbial genomes shed light on interconnected biogeochemical processes in an aquifer system.</title>
        <authorList>
            <person name="Anantharaman K."/>
            <person name="Brown C.T."/>
            <person name="Hug L.A."/>
            <person name="Sharon I."/>
            <person name="Castelle C.J."/>
            <person name="Probst A.J."/>
            <person name="Thomas B.C."/>
            <person name="Singh A."/>
            <person name="Wilkins M.J."/>
            <person name="Karaoz U."/>
            <person name="Brodie E.L."/>
            <person name="Williams K.H."/>
            <person name="Hubbard S.S."/>
            <person name="Banfield J.F."/>
        </authorList>
    </citation>
    <scope>NUCLEOTIDE SEQUENCE [LARGE SCALE GENOMIC DNA]</scope>
</reference>
<name>A0A1F6DHR8_9BACT</name>
<dbReference type="InterPro" id="IPR042175">
    <property type="entry name" value="Cell/Rod_MreC_2"/>
</dbReference>
<dbReference type="Proteomes" id="UP000178042">
    <property type="component" value="Unassembled WGS sequence"/>
</dbReference>
<organism evidence="7 8">
    <name type="scientific">Candidatus Kaiserbacteria bacterium RIFCSPHIGHO2_02_FULL_49_16</name>
    <dbReference type="NCBI Taxonomy" id="1798490"/>
    <lineage>
        <taxon>Bacteria</taxon>
        <taxon>Candidatus Kaiseribacteriota</taxon>
    </lineage>
</organism>
<accession>A0A1F6DHR8</accession>
<evidence type="ECO:0000259" key="6">
    <source>
        <dbReference type="Pfam" id="PF04085"/>
    </source>
</evidence>
<dbReference type="InterPro" id="IPR055342">
    <property type="entry name" value="MreC_beta-barrel_core"/>
</dbReference>
<evidence type="ECO:0000256" key="2">
    <source>
        <dbReference type="ARBA" id="ARBA00013855"/>
    </source>
</evidence>
<dbReference type="AlphaFoldDB" id="A0A1F6DHR8"/>
<comment type="similarity">
    <text evidence="1">Belongs to the MreC family.</text>
</comment>
<dbReference type="Gene3D" id="2.40.10.340">
    <property type="entry name" value="Rod shape-determining protein MreC, domain 1"/>
    <property type="match status" value="1"/>
</dbReference>
<comment type="caution">
    <text evidence="7">The sequence shown here is derived from an EMBL/GenBank/DDBJ whole genome shotgun (WGS) entry which is preliminary data.</text>
</comment>
<dbReference type="Gene3D" id="2.40.10.350">
    <property type="entry name" value="Rod shape-determining protein MreC, domain 2"/>
    <property type="match status" value="1"/>
</dbReference>
<dbReference type="GO" id="GO:0008360">
    <property type="term" value="P:regulation of cell shape"/>
    <property type="evidence" value="ECO:0007669"/>
    <property type="project" value="UniProtKB-KW"/>
</dbReference>
<evidence type="ECO:0000313" key="8">
    <source>
        <dbReference type="Proteomes" id="UP000178042"/>
    </source>
</evidence>